<proteinExistence type="predicted"/>
<evidence type="ECO:0000256" key="1">
    <source>
        <dbReference type="SAM" id="MobiDB-lite"/>
    </source>
</evidence>
<feature type="non-terminal residue" evidence="2">
    <location>
        <position position="1"/>
    </location>
</feature>
<name>A0A6J4MAY1_9ACTN</name>
<evidence type="ECO:0000313" key="2">
    <source>
        <dbReference type="EMBL" id="CAA9355105.1"/>
    </source>
</evidence>
<dbReference type="AlphaFoldDB" id="A0A6J4MAY1"/>
<feature type="non-terminal residue" evidence="2">
    <location>
        <position position="67"/>
    </location>
</feature>
<gene>
    <name evidence="2" type="ORF">AVDCRST_MAG34-2021</name>
</gene>
<protein>
    <submittedName>
        <fullName evidence="2">Uncharacterized protein</fullName>
    </submittedName>
</protein>
<reference evidence="2" key="1">
    <citation type="submission" date="2020-02" db="EMBL/GenBank/DDBJ databases">
        <authorList>
            <person name="Meier V. D."/>
        </authorList>
    </citation>
    <scope>NUCLEOTIDE SEQUENCE</scope>
    <source>
        <strain evidence="2">AVDCRST_MAG34</strain>
    </source>
</reference>
<accession>A0A6J4MAY1</accession>
<sequence length="67" mass="7205">EPRFHPDSRPKYSRVPTGSPTAAPLRVLRGTAGCTLRPLPVDYAGARTCTHVPVRSRGPGEVEVPDV</sequence>
<dbReference type="EMBL" id="CADCUI010000048">
    <property type="protein sequence ID" value="CAA9355105.1"/>
    <property type="molecule type" value="Genomic_DNA"/>
</dbReference>
<feature type="region of interest" description="Disordered" evidence="1">
    <location>
        <begin position="1"/>
        <end position="24"/>
    </location>
</feature>
<organism evidence="2">
    <name type="scientific">uncultured Nocardioidaceae bacterium</name>
    <dbReference type="NCBI Taxonomy" id="253824"/>
    <lineage>
        <taxon>Bacteria</taxon>
        <taxon>Bacillati</taxon>
        <taxon>Actinomycetota</taxon>
        <taxon>Actinomycetes</taxon>
        <taxon>Propionibacteriales</taxon>
        <taxon>Nocardioidaceae</taxon>
        <taxon>environmental samples</taxon>
    </lineage>
</organism>
<feature type="compositionally biased region" description="Basic and acidic residues" evidence="1">
    <location>
        <begin position="1"/>
        <end position="10"/>
    </location>
</feature>